<dbReference type="eggNOG" id="KOG2614">
    <property type="taxonomic scope" value="Eukaryota"/>
</dbReference>
<dbReference type="AlphaFoldDB" id="W1PW96"/>
<dbReference type="Gramene" id="ERN11595">
    <property type="protein sequence ID" value="ERN11595"/>
    <property type="gene ID" value="AMTR_s00022p00182600"/>
</dbReference>
<organism evidence="6 7">
    <name type="scientific">Amborella trichopoda</name>
    <dbReference type="NCBI Taxonomy" id="13333"/>
    <lineage>
        <taxon>Eukaryota</taxon>
        <taxon>Viridiplantae</taxon>
        <taxon>Streptophyta</taxon>
        <taxon>Embryophyta</taxon>
        <taxon>Tracheophyta</taxon>
        <taxon>Spermatophyta</taxon>
        <taxon>Magnoliopsida</taxon>
        <taxon>Amborellales</taxon>
        <taxon>Amborellaceae</taxon>
        <taxon>Amborella</taxon>
    </lineage>
</organism>
<keyword evidence="2" id="KW-0285">Flavoprotein</keyword>
<dbReference type="SUPFAM" id="SSF51905">
    <property type="entry name" value="FAD/NAD(P)-binding domain"/>
    <property type="match status" value="1"/>
</dbReference>
<dbReference type="GO" id="GO:0071949">
    <property type="term" value="F:FAD binding"/>
    <property type="evidence" value="ECO:0007669"/>
    <property type="project" value="InterPro"/>
</dbReference>
<evidence type="ECO:0000256" key="2">
    <source>
        <dbReference type="ARBA" id="ARBA00022630"/>
    </source>
</evidence>
<keyword evidence="3" id="KW-0274">FAD</keyword>
<evidence type="ECO:0000259" key="5">
    <source>
        <dbReference type="Pfam" id="PF01494"/>
    </source>
</evidence>
<evidence type="ECO:0000256" key="1">
    <source>
        <dbReference type="ARBA" id="ARBA00001974"/>
    </source>
</evidence>
<dbReference type="PRINTS" id="PR00420">
    <property type="entry name" value="RNGMNOXGNASE"/>
</dbReference>
<evidence type="ECO:0000256" key="3">
    <source>
        <dbReference type="ARBA" id="ARBA00022827"/>
    </source>
</evidence>
<dbReference type="HOGENOM" id="CLU_446463_0_0_1"/>
<dbReference type="InterPro" id="IPR036188">
    <property type="entry name" value="FAD/NAD-bd_sf"/>
</dbReference>
<dbReference type="STRING" id="13333.W1PW96"/>
<dbReference type="PANTHER" id="PTHR46496">
    <property type="match status" value="1"/>
</dbReference>
<evidence type="ECO:0000256" key="4">
    <source>
        <dbReference type="ARBA" id="ARBA00023002"/>
    </source>
</evidence>
<keyword evidence="4" id="KW-0560">Oxidoreductase</keyword>
<accession>W1PW96</accession>
<dbReference type="InterPro" id="IPR002938">
    <property type="entry name" value="FAD-bd"/>
</dbReference>
<feature type="domain" description="FAD-binding" evidence="5">
    <location>
        <begin position="131"/>
        <end position="450"/>
    </location>
</feature>
<evidence type="ECO:0000313" key="6">
    <source>
        <dbReference type="EMBL" id="ERN11595.1"/>
    </source>
</evidence>
<protein>
    <recommendedName>
        <fullName evidence="5">FAD-binding domain-containing protein</fullName>
    </recommendedName>
</protein>
<proteinExistence type="predicted"/>
<dbReference type="GO" id="GO:0016491">
    <property type="term" value="F:oxidoreductase activity"/>
    <property type="evidence" value="ECO:0007669"/>
    <property type="project" value="UniProtKB-KW"/>
</dbReference>
<keyword evidence="7" id="KW-1185">Reference proteome</keyword>
<evidence type="ECO:0000313" key="7">
    <source>
        <dbReference type="Proteomes" id="UP000017836"/>
    </source>
</evidence>
<dbReference type="Gene3D" id="3.50.50.60">
    <property type="entry name" value="FAD/NAD(P)-binding domain"/>
    <property type="match status" value="1"/>
</dbReference>
<dbReference type="PANTHER" id="PTHR46496:SF1">
    <property type="entry name" value="ZEAXANTHIN EPOXIDASE, CHLOROPLASTIC"/>
    <property type="match status" value="1"/>
</dbReference>
<dbReference type="Proteomes" id="UP000017836">
    <property type="component" value="Unassembled WGS sequence"/>
</dbReference>
<reference evidence="7" key="1">
    <citation type="journal article" date="2013" name="Science">
        <title>The Amborella genome and the evolution of flowering plants.</title>
        <authorList>
            <consortium name="Amborella Genome Project"/>
        </authorList>
    </citation>
    <scope>NUCLEOTIDE SEQUENCE [LARGE SCALE GENOMIC DNA]</scope>
</reference>
<name>W1PW96_AMBTC</name>
<gene>
    <name evidence="6" type="ORF">AMTR_s00022p00182600</name>
</gene>
<comment type="cofactor">
    <cofactor evidence="1">
        <name>FAD</name>
        <dbReference type="ChEBI" id="CHEBI:57692"/>
    </cofactor>
</comment>
<dbReference type="EMBL" id="KI392687">
    <property type="protein sequence ID" value="ERN11595.1"/>
    <property type="molecule type" value="Genomic_DNA"/>
</dbReference>
<sequence length="612" mass="67988">MASSLGACFGHYRAKFGGSAKLEGDLGVVMKKARVLNSEAAGFSLSFHGALMREHWDTFGGSLKLEEDSHERMKKNPRVSRSSRSKFHGALQLEQLASQGENNLMKKQNGNGVSPSKLEKNFAKGVKKPRILIAGGGIGGLVLALAAKNRGFDVMVFERNLSAVRGEGRYRGSIQLQSNALAVLQAIDKKVAERVMDAGCVNGNRINGMIDGISGEWFVRYDYFTPAAERGLPLTRVISRITLQKILMDAVGPDVVYNMSNVVDFTDDGTKVTAILSNGQQYEGDVLVGADGIWSKVRGKLFGKQDVKYSSYTCYSGLTEFVPPDNETVGYRVFLGYKQFFVTMDVGDGKTQWYAFHYEPPGNSDPPEGKKRRLLQLFGNWCNLVVDLLHKTPETTILRRDIYEIDMLGTWSKGHVTLLGDAAHAMQPNLGQGGCMAIEDCYQLIIELEKAAKLGFRNRLCKEIPYALKRYESKRMLRVGILHSISRLAADSLSFYHPYFDVGLGTISVKNHLLFEARHFVQFGLSVMMDWITAGNRREHLGSQHLTARLDAMVETHEEQVSAWRISMGDLEADFAALSNMFEENLETLTGELNLIKKALSNSPSMLKPLRV</sequence>
<dbReference type="Pfam" id="PF01494">
    <property type="entry name" value="FAD_binding_3"/>
    <property type="match status" value="1"/>
</dbReference>